<keyword evidence="3" id="KW-0413">Isomerase</keyword>
<comment type="similarity">
    <text evidence="1">Belongs to the helicase family. RecQ subfamily.</text>
</comment>
<dbReference type="PROSITE" id="PS51192">
    <property type="entry name" value="HELICASE_ATP_BIND_1"/>
    <property type="match status" value="1"/>
</dbReference>
<reference evidence="7" key="1">
    <citation type="submission" date="2017-05" db="UniProtKB">
        <authorList>
            <consortium name="EnsemblMetazoa"/>
        </authorList>
    </citation>
    <scope>IDENTIFICATION</scope>
</reference>
<dbReference type="GO" id="GO:0003677">
    <property type="term" value="F:DNA binding"/>
    <property type="evidence" value="ECO:0007669"/>
    <property type="project" value="UniProtKB-KW"/>
</dbReference>
<dbReference type="GO" id="GO:0000724">
    <property type="term" value="P:double-strand break repair via homologous recombination"/>
    <property type="evidence" value="ECO:0007669"/>
    <property type="project" value="TreeGrafter"/>
</dbReference>
<keyword evidence="2" id="KW-0238">DNA-binding</keyword>
<dbReference type="GO" id="GO:0005737">
    <property type="term" value="C:cytoplasm"/>
    <property type="evidence" value="ECO:0007669"/>
    <property type="project" value="TreeGrafter"/>
</dbReference>
<dbReference type="EC" id="5.6.2.4" evidence="5"/>
<evidence type="ECO:0000313" key="7">
    <source>
        <dbReference type="EnsemblMetazoa" id="Aqu2.1.34944_001"/>
    </source>
</evidence>
<dbReference type="SUPFAM" id="SSF52540">
    <property type="entry name" value="P-loop containing nucleoside triphosphate hydrolases"/>
    <property type="match status" value="1"/>
</dbReference>
<evidence type="ECO:0000256" key="1">
    <source>
        <dbReference type="ARBA" id="ARBA00005446"/>
    </source>
</evidence>
<dbReference type="InParanoid" id="A0A1X7V541"/>
<dbReference type="GO" id="GO:0005694">
    <property type="term" value="C:chromosome"/>
    <property type="evidence" value="ECO:0007669"/>
    <property type="project" value="TreeGrafter"/>
</dbReference>
<dbReference type="Gene3D" id="3.40.390.10">
    <property type="entry name" value="Collagenase (Catalytic Domain)"/>
    <property type="match status" value="1"/>
</dbReference>
<feature type="domain" description="Helicase ATP-binding" evidence="6">
    <location>
        <begin position="1"/>
        <end position="118"/>
    </location>
</feature>
<evidence type="ECO:0000256" key="2">
    <source>
        <dbReference type="ARBA" id="ARBA00023125"/>
    </source>
</evidence>
<dbReference type="Pfam" id="PF14521">
    <property type="entry name" value="Aspzincin_M35"/>
    <property type="match status" value="1"/>
</dbReference>
<organism evidence="7">
    <name type="scientific">Amphimedon queenslandica</name>
    <name type="common">Sponge</name>
    <dbReference type="NCBI Taxonomy" id="400682"/>
    <lineage>
        <taxon>Eukaryota</taxon>
        <taxon>Metazoa</taxon>
        <taxon>Porifera</taxon>
        <taxon>Demospongiae</taxon>
        <taxon>Heteroscleromorpha</taxon>
        <taxon>Haplosclerida</taxon>
        <taxon>Niphatidae</taxon>
        <taxon>Amphimedon</taxon>
    </lineage>
</organism>
<dbReference type="InterPro" id="IPR014001">
    <property type="entry name" value="Helicase_ATP-bd"/>
</dbReference>
<evidence type="ECO:0000256" key="5">
    <source>
        <dbReference type="ARBA" id="ARBA00034808"/>
    </source>
</evidence>
<evidence type="ECO:0000256" key="3">
    <source>
        <dbReference type="ARBA" id="ARBA00023235"/>
    </source>
</evidence>
<proteinExistence type="inferred from homology"/>
<dbReference type="GO" id="GO:0004222">
    <property type="term" value="F:metalloendopeptidase activity"/>
    <property type="evidence" value="ECO:0007669"/>
    <property type="project" value="InterPro"/>
</dbReference>
<evidence type="ECO:0000256" key="4">
    <source>
        <dbReference type="ARBA" id="ARBA00034617"/>
    </source>
</evidence>
<evidence type="ECO:0000259" key="6">
    <source>
        <dbReference type="PROSITE" id="PS51192"/>
    </source>
</evidence>
<dbReference type="PANTHER" id="PTHR13710">
    <property type="entry name" value="DNA HELICASE RECQ FAMILY MEMBER"/>
    <property type="match status" value="1"/>
</dbReference>
<dbReference type="AlphaFoldDB" id="A0A1X7V541"/>
<dbReference type="SUPFAM" id="SSF55486">
    <property type="entry name" value="Metalloproteases ('zincins'), catalytic domain"/>
    <property type="match status" value="1"/>
</dbReference>
<dbReference type="InterPro" id="IPR027417">
    <property type="entry name" value="P-loop_NTPase"/>
</dbReference>
<dbReference type="SMART" id="SM01351">
    <property type="entry name" value="Aspzincin_M35"/>
    <property type="match status" value="1"/>
</dbReference>
<name>A0A1X7V541_AMPQE</name>
<comment type="catalytic activity">
    <reaction evidence="4">
        <text>Couples ATP hydrolysis with the unwinding of duplex DNA by translocating in the 3'-5' direction.</text>
        <dbReference type="EC" id="5.6.2.4"/>
    </reaction>
</comment>
<accession>A0A1X7V541</accession>
<dbReference type="InterPro" id="IPR024079">
    <property type="entry name" value="MetalloPept_cat_dom_sf"/>
</dbReference>
<dbReference type="GO" id="GO:0009378">
    <property type="term" value="F:four-way junction helicase activity"/>
    <property type="evidence" value="ECO:0007669"/>
    <property type="project" value="TreeGrafter"/>
</dbReference>
<dbReference type="InterPro" id="IPR029463">
    <property type="entry name" value="Lys_MEP"/>
</dbReference>
<dbReference type="STRING" id="400682.A0A1X7V541"/>
<dbReference type="PANTHER" id="PTHR13710:SF105">
    <property type="entry name" value="ATP-DEPENDENT DNA HELICASE Q1"/>
    <property type="match status" value="1"/>
</dbReference>
<dbReference type="EnsemblMetazoa" id="Aqu2.1.34944_001">
    <property type="protein sequence ID" value="Aqu2.1.34944_001"/>
    <property type="gene ID" value="Aqu2.1.34944"/>
</dbReference>
<sequence>MTSFMELKDQLVIISTLLALISDQISVLSNQVSISPELLVGKWRKLLETKLYQEKLLGIVVDEAHCVVKWGLTFREAFARVGEVRTMSLNHAVMALTATSTSDLRNEVQAKLALRHHILLAHKRICNKFARAYRLVKNTAHYRRWFGAYTSSRAAIVKRILSACYWGVRRNTVTYSINPSRCRSNWNAFTYKGSKTVFLCPSFHSKGIYCVRSGAPTKEGILMHEWSHAFGRTNDYTYGARDNQNLARTNPGRAVYNADSYEYFICTTRRRGSEGKAVVLSVCVSKPNLFSSLCCFLFEFLRVL</sequence>
<protein>
    <recommendedName>
        <fullName evidence="5">DNA 3'-5' helicase</fullName>
        <ecNumber evidence="5">5.6.2.4</ecNumber>
    </recommendedName>
</protein>
<dbReference type="GO" id="GO:0043138">
    <property type="term" value="F:3'-5' DNA helicase activity"/>
    <property type="evidence" value="ECO:0007669"/>
    <property type="project" value="UniProtKB-EC"/>
</dbReference>